<dbReference type="InterPro" id="IPR051767">
    <property type="entry name" value="Nucleoporin_NUP42"/>
</dbReference>
<feature type="zinc finger region" description="C3H1-type" evidence="6">
    <location>
        <begin position="1"/>
        <end position="28"/>
    </location>
</feature>
<evidence type="ECO:0000256" key="5">
    <source>
        <dbReference type="ARBA" id="ARBA00042384"/>
    </source>
</evidence>
<feature type="region of interest" description="Disordered" evidence="7">
    <location>
        <begin position="291"/>
        <end position="334"/>
    </location>
</feature>
<name>A0ABN7BGJ8_9HEMI</name>
<dbReference type="SMART" id="SM00356">
    <property type="entry name" value="ZnF_C3H1"/>
    <property type="match status" value="1"/>
</dbReference>
<organism evidence="9 10">
    <name type="scientific">Nesidiocoris tenuis</name>
    <dbReference type="NCBI Taxonomy" id="355587"/>
    <lineage>
        <taxon>Eukaryota</taxon>
        <taxon>Metazoa</taxon>
        <taxon>Ecdysozoa</taxon>
        <taxon>Arthropoda</taxon>
        <taxon>Hexapoda</taxon>
        <taxon>Insecta</taxon>
        <taxon>Pterygota</taxon>
        <taxon>Neoptera</taxon>
        <taxon>Paraneoptera</taxon>
        <taxon>Hemiptera</taxon>
        <taxon>Heteroptera</taxon>
        <taxon>Panheteroptera</taxon>
        <taxon>Cimicomorpha</taxon>
        <taxon>Miridae</taxon>
        <taxon>Dicyphina</taxon>
        <taxon>Nesidiocoris</taxon>
    </lineage>
</organism>
<evidence type="ECO:0000256" key="2">
    <source>
        <dbReference type="ARBA" id="ARBA00023242"/>
    </source>
</evidence>
<feature type="region of interest" description="Disordered" evidence="7">
    <location>
        <begin position="160"/>
        <end position="187"/>
    </location>
</feature>
<accession>A0ABN7BGJ8</accession>
<evidence type="ECO:0000256" key="4">
    <source>
        <dbReference type="ARBA" id="ARBA00039886"/>
    </source>
</evidence>
<dbReference type="PROSITE" id="PS50103">
    <property type="entry name" value="ZF_C3H1"/>
    <property type="match status" value="1"/>
</dbReference>
<keyword evidence="10" id="KW-1185">Reference proteome</keyword>
<keyword evidence="2" id="KW-0539">Nucleus</keyword>
<reference evidence="9 10" key="1">
    <citation type="submission" date="2023-09" db="EMBL/GenBank/DDBJ databases">
        <title>Nesidiocoris tenuis whole genome shotgun sequence.</title>
        <authorList>
            <person name="Shibata T."/>
            <person name="Shimoda M."/>
            <person name="Kobayashi T."/>
            <person name="Uehara T."/>
        </authorList>
    </citation>
    <scope>NUCLEOTIDE SEQUENCE [LARGE SCALE GENOMIC DNA]</scope>
    <source>
        <strain evidence="9 10">Japan</strain>
    </source>
</reference>
<protein>
    <recommendedName>
        <fullName evidence="4">Nucleoporin NUP42</fullName>
    </recommendedName>
    <alternativeName>
        <fullName evidence="5">Nucleoporin-like protein 2</fullName>
    </alternativeName>
</protein>
<dbReference type="PANTHER" id="PTHR46527:SF1">
    <property type="entry name" value="NUCLEOPORIN NUP42"/>
    <property type="match status" value="1"/>
</dbReference>
<evidence type="ECO:0000256" key="7">
    <source>
        <dbReference type="SAM" id="MobiDB-lite"/>
    </source>
</evidence>
<keyword evidence="6" id="KW-0862">Zinc</keyword>
<evidence type="ECO:0000256" key="1">
    <source>
        <dbReference type="ARBA" id="ARBA00004335"/>
    </source>
</evidence>
<comment type="function">
    <text evidence="3">Required for the export of mRNAs containing poly(A) tails from the nucleus into the cytoplasm.</text>
</comment>
<comment type="subcellular location">
    <subcellularLocation>
        <location evidence="1">Nucleus membrane</location>
        <topology evidence="1">Peripheral membrane protein</topology>
        <orientation evidence="1">Cytoplasmic side</orientation>
    </subcellularLocation>
</comment>
<dbReference type="EMBL" id="AP028924">
    <property type="protein sequence ID" value="BET03404.1"/>
    <property type="molecule type" value="Genomic_DNA"/>
</dbReference>
<proteinExistence type="predicted"/>
<feature type="compositionally biased region" description="Low complexity" evidence="7">
    <location>
        <begin position="167"/>
        <end position="178"/>
    </location>
</feature>
<evidence type="ECO:0000256" key="6">
    <source>
        <dbReference type="PROSITE-ProRule" id="PRU00723"/>
    </source>
</evidence>
<gene>
    <name evidence="9" type="ORF">NTJ_16222</name>
</gene>
<dbReference type="PANTHER" id="PTHR46527">
    <property type="entry name" value="NUCLEOPORIN-LIKE PROTEIN 2"/>
    <property type="match status" value="1"/>
</dbReference>
<keyword evidence="6" id="KW-0479">Metal-binding</keyword>
<dbReference type="Proteomes" id="UP001307889">
    <property type="component" value="Chromosome 16"/>
</dbReference>
<evidence type="ECO:0000313" key="9">
    <source>
        <dbReference type="EMBL" id="BET03404.1"/>
    </source>
</evidence>
<dbReference type="Gene3D" id="4.10.1000.10">
    <property type="entry name" value="Zinc finger, CCCH-type"/>
    <property type="match status" value="1"/>
</dbReference>
<keyword evidence="6" id="KW-0863">Zinc-finger</keyword>
<evidence type="ECO:0000256" key="3">
    <source>
        <dbReference type="ARBA" id="ARBA00037262"/>
    </source>
</evidence>
<feature type="domain" description="C3H1-type" evidence="8">
    <location>
        <begin position="1"/>
        <end position="28"/>
    </location>
</feature>
<evidence type="ECO:0000259" key="8">
    <source>
        <dbReference type="PROSITE" id="PS50103"/>
    </source>
</evidence>
<evidence type="ECO:0000313" key="10">
    <source>
        <dbReference type="Proteomes" id="UP001307889"/>
    </source>
</evidence>
<dbReference type="InterPro" id="IPR000571">
    <property type="entry name" value="Znf_CCCH"/>
</dbReference>
<sequence>MSSGVVCRFYANGNCRFGASCWNIHESPDGRNRTFKTSSYHAQADKSSYRRTHYSHSDVQELVEIISEEAKQVEYGHMWPLTCLSVVANIPQVTGWDDFSMEELRYHAYSAKAGNDGAGRFNDYVEFAQKLKLKAKENRLVFLKPGKMAHDLVRRMVEDRNEKNKESSFTQNSSFSSGGSSGQGFGSPGFSSSGGSVFGFAAKDPAPGLFAMASQGFKSSPFSQPFSQGNDSINDSAMETAHDFSVNFAQPVASSTFQQNVFGAVPSPVPFGATPTANPFGTSSPTASPFGAAASTVNSTGSPFGAATPPTNSTGNPFGAATPATNSTGNPFGAPTPSINSTGSPFGAATPATNSTANPFGAATPSTNSAAVPFGAALPSGAEASTFPGFGSVQQPSGNNNPAYTPLAELTEAELEQFKATTFTLQNLPLRPPPPEMC</sequence>